<evidence type="ECO:0000256" key="1">
    <source>
        <dbReference type="SAM" id="MobiDB-lite"/>
    </source>
</evidence>
<feature type="region of interest" description="Disordered" evidence="1">
    <location>
        <begin position="298"/>
        <end position="363"/>
    </location>
</feature>
<proteinExistence type="predicted"/>
<feature type="region of interest" description="Disordered" evidence="1">
    <location>
        <begin position="536"/>
        <end position="555"/>
    </location>
</feature>
<sequence>MSDNTELVLAADGECASLGGASTPVDDVPPSPLPEVSVPRPKPSAKKRKDRKGYLVCPGCNDSFPCEQFENNQRFETNCKRLLDRIYSQCKTQGQSKWFSEQKRTDIGVKGMLDHYRTILASTDNKKEHKFNVAQYKEKFQTSQGVEYTGGGKMMWEMEAIEFWESTPGGKMPWKVAEAKWDEMAANYKEMGIQADNMSPNQDFPLRLRIHTSDEVSFKNTAYQTKSVERADAAIKKPTEASFLQMRGKVFRNFDKMGNSENSVDLNNIATSMVGSGAGEAFNDCAMQLPDITVLGKSAQAQESGDEDMDGESAAGAKDAAESSTSKAGSKATDPNAASGSGGSAEAVQPPKKKPKKEKWVDVGNAVNVARRNLRTQAITTKGNLTDISSKINNVMTQIKGMPQEKQKLFAGELSLVEVRLKAIEYVLGNSPPDLSGFIESFDPKGGPRSKESGGDDSSSAVAARQLSRMPPCGQYKKLVIIDTFENLIDELDQVLDVALIKDITNRFQTAKLPIVDLLSASTKAYNDINKAMKSVEKKKTEAPKEKTPPSKPEPCNIFEYAPQVGTAFDTIHEDADQSGITYDKPFAIICDTTKKKTFEDKPQIADHVKEFLALVTKYEQKIKKETDSRTSCKANEAVQTILIERIDHILKTATLVNKAPEGVKPFMTTSIFGILPGPDSFGTEKDYAPSLRMAWAGSRMVIATPVTNLNTYMINTAKVETSVLHTSQMANYWKQMSKESLQQYVASGASVYYITVDASTTYYMPAGIAVGNSYYRLSSTLSFPSPPPPASHPPAAS</sequence>
<evidence type="ECO:0000313" key="3">
    <source>
        <dbReference type="Proteomes" id="UP001189429"/>
    </source>
</evidence>
<keyword evidence="3" id="KW-1185">Reference proteome</keyword>
<feature type="compositionally biased region" description="Basic and acidic residues" evidence="1">
    <location>
        <begin position="536"/>
        <end position="549"/>
    </location>
</feature>
<feature type="region of interest" description="Disordered" evidence="1">
    <location>
        <begin position="18"/>
        <end position="49"/>
    </location>
</feature>
<gene>
    <name evidence="2" type="ORF">PCOR1329_LOCUS54433</name>
</gene>
<protein>
    <submittedName>
        <fullName evidence="2">Uncharacterized protein</fullName>
    </submittedName>
</protein>
<feature type="non-terminal residue" evidence="2">
    <location>
        <position position="798"/>
    </location>
</feature>
<organism evidence="2 3">
    <name type="scientific">Prorocentrum cordatum</name>
    <dbReference type="NCBI Taxonomy" id="2364126"/>
    <lineage>
        <taxon>Eukaryota</taxon>
        <taxon>Sar</taxon>
        <taxon>Alveolata</taxon>
        <taxon>Dinophyceae</taxon>
        <taxon>Prorocentrales</taxon>
        <taxon>Prorocentraceae</taxon>
        <taxon>Prorocentrum</taxon>
    </lineage>
</organism>
<comment type="caution">
    <text evidence="2">The sequence shown here is derived from an EMBL/GenBank/DDBJ whole genome shotgun (WGS) entry which is preliminary data.</text>
</comment>
<evidence type="ECO:0000313" key="2">
    <source>
        <dbReference type="EMBL" id="CAK0867508.1"/>
    </source>
</evidence>
<reference evidence="2" key="1">
    <citation type="submission" date="2023-10" db="EMBL/GenBank/DDBJ databases">
        <authorList>
            <person name="Chen Y."/>
            <person name="Shah S."/>
            <person name="Dougan E. K."/>
            <person name="Thang M."/>
            <person name="Chan C."/>
        </authorList>
    </citation>
    <scope>NUCLEOTIDE SEQUENCE [LARGE SCALE GENOMIC DNA]</scope>
</reference>
<accession>A0ABN9V5W9</accession>
<name>A0ABN9V5W9_9DINO</name>
<dbReference type="EMBL" id="CAUYUJ010016651">
    <property type="protein sequence ID" value="CAK0867508.1"/>
    <property type="molecule type" value="Genomic_DNA"/>
</dbReference>
<feature type="region of interest" description="Disordered" evidence="1">
    <location>
        <begin position="438"/>
        <end position="467"/>
    </location>
</feature>
<dbReference type="Proteomes" id="UP001189429">
    <property type="component" value="Unassembled WGS sequence"/>
</dbReference>